<feature type="region of interest" description="Disordered" evidence="1">
    <location>
        <begin position="124"/>
        <end position="149"/>
    </location>
</feature>
<protein>
    <submittedName>
        <fullName evidence="2">Uncharacterized protein</fullName>
    </submittedName>
</protein>
<dbReference type="AlphaFoldDB" id="A0A067QIS8"/>
<evidence type="ECO:0000313" key="2">
    <source>
        <dbReference type="EMBL" id="KDQ62511.1"/>
    </source>
</evidence>
<feature type="compositionally biased region" description="Polar residues" evidence="1">
    <location>
        <begin position="138"/>
        <end position="149"/>
    </location>
</feature>
<sequence>MDGSKPLASAQYISAGEDMRRLRMGGRSVDLKQHHFKLHLAKRLAGIQGRHMGNRRTFIPALDHPTKTYVRFNGSPRHDGKQPVPKKERAKGDSEATYRSQLQSNFFPSSRVSMYGIITLSIGTEGSTEDGKTHVPHTITTSKAAQENK</sequence>
<organism evidence="2 3">
    <name type="scientific">Jaapia argillacea MUCL 33604</name>
    <dbReference type="NCBI Taxonomy" id="933084"/>
    <lineage>
        <taxon>Eukaryota</taxon>
        <taxon>Fungi</taxon>
        <taxon>Dikarya</taxon>
        <taxon>Basidiomycota</taxon>
        <taxon>Agaricomycotina</taxon>
        <taxon>Agaricomycetes</taxon>
        <taxon>Agaricomycetidae</taxon>
        <taxon>Jaapiales</taxon>
        <taxon>Jaapiaceae</taxon>
        <taxon>Jaapia</taxon>
    </lineage>
</organism>
<dbReference type="EMBL" id="KL197711">
    <property type="protein sequence ID" value="KDQ62511.1"/>
    <property type="molecule type" value="Genomic_DNA"/>
</dbReference>
<dbReference type="InParanoid" id="A0A067QIS8"/>
<feature type="region of interest" description="Disordered" evidence="1">
    <location>
        <begin position="67"/>
        <end position="99"/>
    </location>
</feature>
<evidence type="ECO:0000256" key="1">
    <source>
        <dbReference type="SAM" id="MobiDB-lite"/>
    </source>
</evidence>
<name>A0A067QIS8_9AGAM</name>
<gene>
    <name evidence="2" type="ORF">JAAARDRAFT_462689</name>
</gene>
<keyword evidence="3" id="KW-1185">Reference proteome</keyword>
<dbReference type="Proteomes" id="UP000027265">
    <property type="component" value="Unassembled WGS sequence"/>
</dbReference>
<evidence type="ECO:0000313" key="3">
    <source>
        <dbReference type="Proteomes" id="UP000027265"/>
    </source>
</evidence>
<reference evidence="3" key="1">
    <citation type="journal article" date="2014" name="Proc. Natl. Acad. Sci. U.S.A.">
        <title>Extensive sampling of basidiomycete genomes demonstrates inadequacy of the white-rot/brown-rot paradigm for wood decay fungi.</title>
        <authorList>
            <person name="Riley R."/>
            <person name="Salamov A.A."/>
            <person name="Brown D.W."/>
            <person name="Nagy L.G."/>
            <person name="Floudas D."/>
            <person name="Held B.W."/>
            <person name="Levasseur A."/>
            <person name="Lombard V."/>
            <person name="Morin E."/>
            <person name="Otillar R."/>
            <person name="Lindquist E.A."/>
            <person name="Sun H."/>
            <person name="LaButti K.M."/>
            <person name="Schmutz J."/>
            <person name="Jabbour D."/>
            <person name="Luo H."/>
            <person name="Baker S.E."/>
            <person name="Pisabarro A.G."/>
            <person name="Walton J.D."/>
            <person name="Blanchette R.A."/>
            <person name="Henrissat B."/>
            <person name="Martin F."/>
            <person name="Cullen D."/>
            <person name="Hibbett D.S."/>
            <person name="Grigoriev I.V."/>
        </authorList>
    </citation>
    <scope>NUCLEOTIDE SEQUENCE [LARGE SCALE GENOMIC DNA]</scope>
    <source>
        <strain evidence="3">MUCL 33604</strain>
    </source>
</reference>
<dbReference type="HOGENOM" id="CLU_1749939_0_0_1"/>
<accession>A0A067QIS8</accession>
<feature type="compositionally biased region" description="Basic and acidic residues" evidence="1">
    <location>
        <begin position="76"/>
        <end position="96"/>
    </location>
</feature>
<proteinExistence type="predicted"/>